<evidence type="ECO:0000256" key="3">
    <source>
        <dbReference type="ARBA" id="ARBA00022679"/>
    </source>
</evidence>
<keyword evidence="6" id="KW-0067">ATP-binding</keyword>
<evidence type="ECO:0000256" key="6">
    <source>
        <dbReference type="ARBA" id="ARBA00022840"/>
    </source>
</evidence>
<dbReference type="PANTHER" id="PTHR43289">
    <property type="entry name" value="MITOGEN-ACTIVATED PROTEIN KINASE KINASE KINASE 20-RELATED"/>
    <property type="match status" value="1"/>
</dbReference>
<dbReference type="Gene3D" id="3.30.200.20">
    <property type="entry name" value="Phosphorylase Kinase, domain 1"/>
    <property type="match status" value="1"/>
</dbReference>
<keyword evidence="5" id="KW-0418">Kinase</keyword>
<dbReference type="EMBL" id="QXTG01000001">
    <property type="protein sequence ID" value="RIX30663.1"/>
    <property type="molecule type" value="Genomic_DNA"/>
</dbReference>
<keyword evidence="3" id="KW-0808">Transferase</keyword>
<evidence type="ECO:0000256" key="7">
    <source>
        <dbReference type="SAM" id="MobiDB-lite"/>
    </source>
</evidence>
<dbReference type="SUPFAM" id="SSF55781">
    <property type="entry name" value="GAF domain-like"/>
    <property type="match status" value="1"/>
</dbReference>
<evidence type="ECO:0000256" key="4">
    <source>
        <dbReference type="ARBA" id="ARBA00022741"/>
    </source>
</evidence>
<sequence length="589" mass="63019">MRAAGLDAGRRSPGARARRPAGRDPRAGRAAEGPAAARGAAAPAAQARRLTAPVQHPVVHSRWRVSAHSENGPSKPGADAVNPLPIHVVPGDTGSGRSTATGSAPATAAPSERPRAGGRTTVGIDTVGTDRAARRVVGPVAVAAGRYRIGDEIGRGGKARVFLAHDRLLHRDVAVKVFKARAGDPEELRVQEAEAKLVASLNHYALTTLYDAGVDTSDPTNPQIYLVMEHMGGGDLRTRLRRGPLCPLQVGYLGYDIGSGLQYLHEAGFVHRDIKPANVLLHAREQEVRLRGKLADFGISSLIGTGEHGDAVTGTAAYLSPEQAAGEDAGPDSDVYSFGLVLLEALTGAVAFPGDVETSALARLDRDPVIPDSVPSGLAEVLRAMTCRDRRERIALPDAVQGFLDHVVDDLVRRREGAGERALEPEAESARLDAVRRYDVLDTPPEDAFDEVTDLVRRTLGLPIAILAVVDEERAWFKSRRGVSLPELPRALTDEYAGRNGLGTWTIPDARDEPSLRDHPFIAGEPFIRSAIAAPLLSHDGHSIGRLIACDVEPREFGADDAAVLEGFARIVMRELELRLASRRALFDR</sequence>
<protein>
    <recommendedName>
        <fullName evidence="1">non-specific serine/threonine protein kinase</fullName>
        <ecNumber evidence="1">2.7.11.1</ecNumber>
    </recommendedName>
</protein>
<keyword evidence="4" id="KW-0547">Nucleotide-binding</keyword>
<accession>A0A3A1U2Q9</accession>
<reference evidence="10" key="1">
    <citation type="submission" date="2018-09" db="EMBL/GenBank/DDBJ databases">
        <authorList>
            <person name="Kim I."/>
        </authorList>
    </citation>
    <scope>NUCLEOTIDE SEQUENCE [LARGE SCALE GENOMIC DNA]</scope>
    <source>
        <strain evidence="10">DD4a</strain>
    </source>
</reference>
<dbReference type="Gene3D" id="3.30.450.40">
    <property type="match status" value="1"/>
</dbReference>
<evidence type="ECO:0000256" key="2">
    <source>
        <dbReference type="ARBA" id="ARBA00022527"/>
    </source>
</evidence>
<dbReference type="SMART" id="SM00065">
    <property type="entry name" value="GAF"/>
    <property type="match status" value="1"/>
</dbReference>
<dbReference type="EC" id="2.7.11.1" evidence="1"/>
<evidence type="ECO:0000256" key="5">
    <source>
        <dbReference type="ARBA" id="ARBA00022777"/>
    </source>
</evidence>
<feature type="compositionally biased region" description="Low complexity" evidence="7">
    <location>
        <begin position="91"/>
        <end position="111"/>
    </location>
</feature>
<dbReference type="AlphaFoldDB" id="A0A3A1U2Q9"/>
<feature type="region of interest" description="Disordered" evidence="7">
    <location>
        <begin position="1"/>
        <end position="123"/>
    </location>
</feature>
<dbReference type="CDD" id="cd14014">
    <property type="entry name" value="STKc_PknB_like"/>
    <property type="match status" value="1"/>
</dbReference>
<dbReference type="GO" id="GO:0005524">
    <property type="term" value="F:ATP binding"/>
    <property type="evidence" value="ECO:0007669"/>
    <property type="project" value="UniProtKB-KW"/>
</dbReference>
<dbReference type="GO" id="GO:0004674">
    <property type="term" value="F:protein serine/threonine kinase activity"/>
    <property type="evidence" value="ECO:0007669"/>
    <property type="project" value="UniProtKB-KW"/>
</dbReference>
<name>A0A3A1U2Q9_9MICO</name>
<feature type="domain" description="Protein kinase" evidence="8">
    <location>
        <begin position="147"/>
        <end position="404"/>
    </location>
</feature>
<dbReference type="PROSITE" id="PS50011">
    <property type="entry name" value="PROTEIN_KINASE_DOM"/>
    <property type="match status" value="1"/>
</dbReference>
<dbReference type="InterPro" id="IPR011009">
    <property type="entry name" value="Kinase-like_dom_sf"/>
</dbReference>
<evidence type="ECO:0000256" key="1">
    <source>
        <dbReference type="ARBA" id="ARBA00012513"/>
    </source>
</evidence>
<comment type="caution">
    <text evidence="9">The sequence shown here is derived from an EMBL/GenBank/DDBJ whole genome shotgun (WGS) entry which is preliminary data.</text>
</comment>
<keyword evidence="10" id="KW-1185">Reference proteome</keyword>
<dbReference type="InterPro" id="IPR008271">
    <property type="entry name" value="Ser/Thr_kinase_AS"/>
</dbReference>
<dbReference type="Gene3D" id="1.10.510.10">
    <property type="entry name" value="Transferase(Phosphotransferase) domain 1"/>
    <property type="match status" value="1"/>
</dbReference>
<dbReference type="PANTHER" id="PTHR43289:SF6">
    <property type="entry name" value="SERINE_THREONINE-PROTEIN KINASE NEKL-3"/>
    <property type="match status" value="1"/>
</dbReference>
<dbReference type="Proteomes" id="UP000265742">
    <property type="component" value="Unassembled WGS sequence"/>
</dbReference>
<dbReference type="Pfam" id="PF00069">
    <property type="entry name" value="Pkinase"/>
    <property type="match status" value="1"/>
</dbReference>
<dbReference type="InterPro" id="IPR029016">
    <property type="entry name" value="GAF-like_dom_sf"/>
</dbReference>
<dbReference type="InterPro" id="IPR003018">
    <property type="entry name" value="GAF"/>
</dbReference>
<keyword evidence="2" id="KW-0723">Serine/threonine-protein kinase</keyword>
<proteinExistence type="predicted"/>
<gene>
    <name evidence="9" type="ORF">D1781_04415</name>
</gene>
<dbReference type="Pfam" id="PF01590">
    <property type="entry name" value="GAF"/>
    <property type="match status" value="1"/>
</dbReference>
<evidence type="ECO:0000259" key="8">
    <source>
        <dbReference type="PROSITE" id="PS50011"/>
    </source>
</evidence>
<dbReference type="PROSITE" id="PS00108">
    <property type="entry name" value="PROTEIN_KINASE_ST"/>
    <property type="match status" value="1"/>
</dbReference>
<evidence type="ECO:0000313" key="10">
    <source>
        <dbReference type="Proteomes" id="UP000265742"/>
    </source>
</evidence>
<evidence type="ECO:0000313" key="9">
    <source>
        <dbReference type="EMBL" id="RIX30663.1"/>
    </source>
</evidence>
<dbReference type="SMART" id="SM00220">
    <property type="entry name" value="S_TKc"/>
    <property type="match status" value="1"/>
</dbReference>
<dbReference type="InterPro" id="IPR000719">
    <property type="entry name" value="Prot_kinase_dom"/>
</dbReference>
<organism evidence="9 10">
    <name type="scientific">Amnibacterium setariae</name>
    <dbReference type="NCBI Taxonomy" id="2306585"/>
    <lineage>
        <taxon>Bacteria</taxon>
        <taxon>Bacillati</taxon>
        <taxon>Actinomycetota</taxon>
        <taxon>Actinomycetes</taxon>
        <taxon>Micrococcales</taxon>
        <taxon>Microbacteriaceae</taxon>
        <taxon>Amnibacterium</taxon>
    </lineage>
</organism>
<feature type="compositionally biased region" description="Low complexity" evidence="7">
    <location>
        <begin position="30"/>
        <end position="53"/>
    </location>
</feature>
<dbReference type="SUPFAM" id="SSF56112">
    <property type="entry name" value="Protein kinase-like (PK-like)"/>
    <property type="match status" value="1"/>
</dbReference>